<evidence type="ECO:0000313" key="2">
    <source>
        <dbReference type="EMBL" id="NVE93858.1"/>
    </source>
</evidence>
<feature type="transmembrane region" description="Helical" evidence="1">
    <location>
        <begin position="79"/>
        <end position="100"/>
    </location>
</feature>
<evidence type="ECO:0000313" key="3">
    <source>
        <dbReference type="Proteomes" id="UP000546031"/>
    </source>
</evidence>
<name>A0A850HBD6_9SPHN</name>
<organism evidence="2 3">
    <name type="scientific">Altererythrobacter lutimaris</name>
    <dbReference type="NCBI Taxonomy" id="2743979"/>
    <lineage>
        <taxon>Bacteria</taxon>
        <taxon>Pseudomonadati</taxon>
        <taxon>Pseudomonadota</taxon>
        <taxon>Alphaproteobacteria</taxon>
        <taxon>Sphingomonadales</taxon>
        <taxon>Erythrobacteraceae</taxon>
        <taxon>Altererythrobacter</taxon>
    </lineage>
</organism>
<reference evidence="2 3" key="1">
    <citation type="submission" date="2020-06" db="EMBL/GenBank/DDBJ databases">
        <title>Altererythrobacter lutimaris sp. nov., a marine bacterium isolated from a tidal flat.</title>
        <authorList>
            <person name="Kim D."/>
            <person name="Yoo Y."/>
            <person name="Kim J.-J."/>
        </authorList>
    </citation>
    <scope>NUCLEOTIDE SEQUENCE [LARGE SCALE GENOMIC DNA]</scope>
    <source>
        <strain evidence="2 3">JGD-16</strain>
    </source>
</reference>
<sequence length="133" mass="14241">MSFRERAAWVMGFTLILTGGYYLKLVIGDGVSPSSAAFPFVIGVTILSIAAQVVLAALSPREASSPVDERERLVIQKAANFSSYVLATGVVVALGIFMVSEVGMQLFNLALISLILAKIAEYGAQIFLLRSRV</sequence>
<keyword evidence="1" id="KW-1133">Transmembrane helix</keyword>
<feature type="transmembrane region" description="Helical" evidence="1">
    <location>
        <begin position="7"/>
        <end position="24"/>
    </location>
</feature>
<dbReference type="AlphaFoldDB" id="A0A850HBD6"/>
<accession>A0A850HBD6</accession>
<keyword evidence="3" id="KW-1185">Reference proteome</keyword>
<proteinExistence type="predicted"/>
<feature type="transmembrane region" description="Helical" evidence="1">
    <location>
        <begin position="106"/>
        <end position="129"/>
    </location>
</feature>
<dbReference type="RefSeq" id="WP_176272195.1">
    <property type="nucleotide sequence ID" value="NZ_JABWTA010000001.1"/>
</dbReference>
<gene>
    <name evidence="2" type="ORF">HUO12_02995</name>
</gene>
<comment type="caution">
    <text evidence="2">The sequence shown here is derived from an EMBL/GenBank/DDBJ whole genome shotgun (WGS) entry which is preliminary data.</text>
</comment>
<keyword evidence="1" id="KW-0812">Transmembrane</keyword>
<feature type="transmembrane region" description="Helical" evidence="1">
    <location>
        <begin position="36"/>
        <end position="58"/>
    </location>
</feature>
<protein>
    <recommendedName>
        <fullName evidence="4">DUF2178 domain-containing protein</fullName>
    </recommendedName>
</protein>
<evidence type="ECO:0000256" key="1">
    <source>
        <dbReference type="SAM" id="Phobius"/>
    </source>
</evidence>
<evidence type="ECO:0008006" key="4">
    <source>
        <dbReference type="Google" id="ProtNLM"/>
    </source>
</evidence>
<dbReference type="EMBL" id="JABWTA010000001">
    <property type="protein sequence ID" value="NVE93858.1"/>
    <property type="molecule type" value="Genomic_DNA"/>
</dbReference>
<keyword evidence="1" id="KW-0472">Membrane</keyword>
<dbReference type="Proteomes" id="UP000546031">
    <property type="component" value="Unassembled WGS sequence"/>
</dbReference>